<reference evidence="2" key="1">
    <citation type="submission" date="2015-09" db="EMBL/GenBank/DDBJ databases">
        <title>Whole genome sequence of Pseudomonas fluorescens FW300-N2E3.</title>
        <authorList>
            <person name="Ray J."/>
            <person name="Melnyk R."/>
            <person name="Deutschbauer A."/>
        </authorList>
    </citation>
    <scope>NUCLEOTIDE SEQUENCE [LARGE SCALE GENOMIC DNA]</scope>
    <source>
        <strain evidence="2">FW300-N2E3</strain>
    </source>
</reference>
<protein>
    <submittedName>
        <fullName evidence="1">Uncharacterized protein</fullName>
    </submittedName>
</protein>
<dbReference type="PROSITE" id="PS51257">
    <property type="entry name" value="PROKAR_LIPOPROTEIN"/>
    <property type="match status" value="1"/>
</dbReference>
<sequence>MMTSSVKRKQPRTLIAGLMVLVACFVLLFYVVKAMLGYPASSMIVSPSGRYIFENVHVGRVLTLGGMAYLRVTDRESPEKVYRTPLYSTQLLDMRSVEDDKTVGIAWMYFNKKERTFDIAMPKWEWHWLNIFISNTPYVHMED</sequence>
<accession>A0A0N9W4L6</accession>
<reference evidence="1 2" key="2">
    <citation type="journal article" date="2018" name="Nature">
        <title>Mutant phenotypes for thousands of bacterial genes of unknown function.</title>
        <authorList>
            <person name="Price M.N."/>
            <person name="Wetmore K.M."/>
            <person name="Waters R.J."/>
            <person name="Callaghan M."/>
            <person name="Ray J."/>
            <person name="Liu H."/>
            <person name="Kuehl J.V."/>
            <person name="Melnyk R.A."/>
            <person name="Lamson J.S."/>
            <person name="Suh Y."/>
            <person name="Carlson H.K."/>
            <person name="Esquivel Z."/>
            <person name="Sadeeshkumar H."/>
            <person name="Chakraborty R."/>
            <person name="Zane G.M."/>
            <person name="Rubin B.E."/>
            <person name="Wall J.D."/>
            <person name="Visel A."/>
            <person name="Bristow J."/>
            <person name="Blow M.J."/>
            <person name="Arkin A.P."/>
            <person name="Deutschbauer A.M."/>
        </authorList>
    </citation>
    <scope>NUCLEOTIDE SEQUENCE [LARGE SCALE GENOMIC DNA]</scope>
    <source>
        <strain evidence="1 2">FW300-N2E3</strain>
    </source>
</reference>
<proteinExistence type="predicted"/>
<dbReference type="RefSeq" id="WP_054594690.1">
    <property type="nucleotide sequence ID" value="NZ_CP012830.1"/>
</dbReference>
<dbReference type="Proteomes" id="UP000066487">
    <property type="component" value="Chromosome"/>
</dbReference>
<dbReference type="AlphaFoldDB" id="A0A0N9W4L6"/>
<evidence type="ECO:0000313" key="1">
    <source>
        <dbReference type="EMBL" id="ALI01289.1"/>
    </source>
</evidence>
<gene>
    <name evidence="1" type="ORF">AO353_09490</name>
</gene>
<dbReference type="OrthoDB" id="7028515at2"/>
<dbReference type="EMBL" id="CP012830">
    <property type="protein sequence ID" value="ALI01289.1"/>
    <property type="molecule type" value="Genomic_DNA"/>
</dbReference>
<name>A0A0N9W4L6_PSEFL</name>
<organism evidence="1 2">
    <name type="scientific">Pseudomonas fluorescens</name>
    <dbReference type="NCBI Taxonomy" id="294"/>
    <lineage>
        <taxon>Bacteria</taxon>
        <taxon>Pseudomonadati</taxon>
        <taxon>Pseudomonadota</taxon>
        <taxon>Gammaproteobacteria</taxon>
        <taxon>Pseudomonadales</taxon>
        <taxon>Pseudomonadaceae</taxon>
        <taxon>Pseudomonas</taxon>
    </lineage>
</organism>
<evidence type="ECO:0000313" key="2">
    <source>
        <dbReference type="Proteomes" id="UP000066487"/>
    </source>
</evidence>